<dbReference type="EMBL" id="VSWC01000171">
    <property type="protein sequence ID" value="KAA1070671.1"/>
    <property type="molecule type" value="Genomic_DNA"/>
</dbReference>
<evidence type="ECO:0000313" key="2">
    <source>
        <dbReference type="EMBL" id="KAA1087052.1"/>
    </source>
</evidence>
<accession>A0A5B0NEM2</accession>
<evidence type="ECO:0000313" key="5">
    <source>
        <dbReference type="Proteomes" id="UP000324748"/>
    </source>
</evidence>
<reference evidence="5 6" key="1">
    <citation type="submission" date="2019-05" db="EMBL/GenBank/DDBJ databases">
        <title>Emergence of the Ug99 lineage of the wheat stem rust pathogen through somatic hybridization.</title>
        <authorList>
            <person name="Li F."/>
            <person name="Upadhyaya N.M."/>
            <person name="Sperschneider J."/>
            <person name="Matny O."/>
            <person name="Nguyen-Phuc H."/>
            <person name="Mago R."/>
            <person name="Raley C."/>
            <person name="Miller M.E."/>
            <person name="Silverstein K.A.T."/>
            <person name="Henningsen E."/>
            <person name="Hirsch C.D."/>
            <person name="Visser B."/>
            <person name="Pretorius Z.A."/>
            <person name="Steffenson B.J."/>
            <person name="Schwessinger B."/>
            <person name="Dodds P.N."/>
            <person name="Figueroa M."/>
        </authorList>
    </citation>
    <scope>NUCLEOTIDE SEQUENCE [LARGE SCALE GENOMIC DNA]</scope>
    <source>
        <strain evidence="2">21-0</strain>
        <strain evidence="3 6">Ug99</strain>
    </source>
</reference>
<evidence type="ECO:0000313" key="1">
    <source>
        <dbReference type="EMBL" id="KAA1070671.1"/>
    </source>
</evidence>
<dbReference type="AlphaFoldDB" id="A0A5B0NEM2"/>
<evidence type="ECO:0000313" key="6">
    <source>
        <dbReference type="Proteomes" id="UP000325313"/>
    </source>
</evidence>
<dbReference type="Proteomes" id="UP000325313">
    <property type="component" value="Unassembled WGS sequence"/>
</dbReference>
<evidence type="ECO:0000313" key="4">
    <source>
        <dbReference type="EMBL" id="KAA1137561.1"/>
    </source>
</evidence>
<keyword evidence="5" id="KW-1185">Reference proteome</keyword>
<gene>
    <name evidence="2" type="ORF">PGT21_020605</name>
    <name evidence="1" type="ORF">PGT21_020711</name>
    <name evidence="4" type="ORF">PGTUg99_020308</name>
    <name evidence="3" type="ORF">PGTUg99_020690</name>
</gene>
<dbReference type="EMBL" id="VDEP01000175">
    <property type="protein sequence ID" value="KAA1125793.1"/>
    <property type="molecule type" value="Genomic_DNA"/>
</dbReference>
<dbReference type="EMBL" id="VSWC01000105">
    <property type="protein sequence ID" value="KAA1087052.1"/>
    <property type="molecule type" value="Genomic_DNA"/>
</dbReference>
<dbReference type="EMBL" id="VDEP01000007">
    <property type="protein sequence ID" value="KAA1137561.1"/>
    <property type="molecule type" value="Genomic_DNA"/>
</dbReference>
<proteinExistence type="predicted"/>
<organism evidence="2 5">
    <name type="scientific">Puccinia graminis f. sp. tritici</name>
    <dbReference type="NCBI Taxonomy" id="56615"/>
    <lineage>
        <taxon>Eukaryota</taxon>
        <taxon>Fungi</taxon>
        <taxon>Dikarya</taxon>
        <taxon>Basidiomycota</taxon>
        <taxon>Pucciniomycotina</taxon>
        <taxon>Pucciniomycetes</taxon>
        <taxon>Pucciniales</taxon>
        <taxon>Pucciniaceae</taxon>
        <taxon>Puccinia</taxon>
    </lineage>
</organism>
<protein>
    <submittedName>
        <fullName evidence="2">Uncharacterized protein</fullName>
    </submittedName>
</protein>
<sequence length="57" mass="6451">MSEVQTYTDKNGAQITVCQPHQLEYCMRCQMDFTEMNEEARAEAAIAAGQEPDDGFF</sequence>
<comment type="caution">
    <text evidence="2">The sequence shown here is derived from an EMBL/GenBank/DDBJ whole genome shotgun (WGS) entry which is preliminary data.</text>
</comment>
<name>A0A5B0NEM2_PUCGR</name>
<dbReference type="Proteomes" id="UP000324748">
    <property type="component" value="Unassembled WGS sequence"/>
</dbReference>
<evidence type="ECO:0000313" key="3">
    <source>
        <dbReference type="EMBL" id="KAA1125793.1"/>
    </source>
</evidence>